<organism evidence="1 2">
    <name type="scientific">Irpex rosettiformis</name>
    <dbReference type="NCBI Taxonomy" id="378272"/>
    <lineage>
        <taxon>Eukaryota</taxon>
        <taxon>Fungi</taxon>
        <taxon>Dikarya</taxon>
        <taxon>Basidiomycota</taxon>
        <taxon>Agaricomycotina</taxon>
        <taxon>Agaricomycetes</taxon>
        <taxon>Polyporales</taxon>
        <taxon>Irpicaceae</taxon>
        <taxon>Irpex</taxon>
    </lineage>
</organism>
<evidence type="ECO:0000313" key="2">
    <source>
        <dbReference type="Proteomes" id="UP001055072"/>
    </source>
</evidence>
<comment type="caution">
    <text evidence="1">The sequence shown here is derived from an EMBL/GenBank/DDBJ whole genome shotgun (WGS) entry which is preliminary data.</text>
</comment>
<proteinExistence type="predicted"/>
<accession>A0ACB8TRH9</accession>
<reference evidence="1" key="1">
    <citation type="journal article" date="2021" name="Environ. Microbiol.">
        <title>Gene family expansions and transcriptome signatures uncover fungal adaptations to wood decay.</title>
        <authorList>
            <person name="Hage H."/>
            <person name="Miyauchi S."/>
            <person name="Viragh M."/>
            <person name="Drula E."/>
            <person name="Min B."/>
            <person name="Chaduli D."/>
            <person name="Navarro D."/>
            <person name="Favel A."/>
            <person name="Norest M."/>
            <person name="Lesage-Meessen L."/>
            <person name="Balint B."/>
            <person name="Merenyi Z."/>
            <person name="de Eugenio L."/>
            <person name="Morin E."/>
            <person name="Martinez A.T."/>
            <person name="Baldrian P."/>
            <person name="Stursova M."/>
            <person name="Martinez M.J."/>
            <person name="Novotny C."/>
            <person name="Magnuson J.K."/>
            <person name="Spatafora J.W."/>
            <person name="Maurice S."/>
            <person name="Pangilinan J."/>
            <person name="Andreopoulos W."/>
            <person name="LaButti K."/>
            <person name="Hundley H."/>
            <person name="Na H."/>
            <person name="Kuo A."/>
            <person name="Barry K."/>
            <person name="Lipzen A."/>
            <person name="Henrissat B."/>
            <person name="Riley R."/>
            <person name="Ahrendt S."/>
            <person name="Nagy L.G."/>
            <person name="Grigoriev I.V."/>
            <person name="Martin F."/>
            <person name="Rosso M.N."/>
        </authorList>
    </citation>
    <scope>NUCLEOTIDE SEQUENCE</scope>
    <source>
        <strain evidence="1">CBS 384.51</strain>
    </source>
</reference>
<sequence>MAHNPQPNFSPLQGLLLTDVPQTHNHQSEPRYARFPAIDFSIGNTRGARLSDAIEGNFSAFGDQDVQVMDVPGDKVTYMFEWPGHDTVRKQVNARRKRGVQCRDRIAQQIAKILEKFLYEQYENTVFLFPAGHALPIPIEFKDIYLVELKRISRATWIAKLAVPSELVT</sequence>
<protein>
    <submittedName>
        <fullName evidence="1">Uncharacterized protein</fullName>
    </submittedName>
</protein>
<gene>
    <name evidence="1" type="ORF">BDY19DRAFT_997561</name>
</gene>
<keyword evidence="2" id="KW-1185">Reference proteome</keyword>
<evidence type="ECO:0000313" key="1">
    <source>
        <dbReference type="EMBL" id="KAI0084652.1"/>
    </source>
</evidence>
<name>A0ACB8TRH9_9APHY</name>
<dbReference type="EMBL" id="MU274940">
    <property type="protein sequence ID" value="KAI0084652.1"/>
    <property type="molecule type" value="Genomic_DNA"/>
</dbReference>
<dbReference type="Proteomes" id="UP001055072">
    <property type="component" value="Unassembled WGS sequence"/>
</dbReference>